<evidence type="ECO:0000256" key="8">
    <source>
        <dbReference type="ARBA" id="ARBA00022614"/>
    </source>
</evidence>
<protein>
    <recommendedName>
        <fullName evidence="4">non-specific serine/threonine protein kinase</fullName>
        <ecNumber evidence="4">2.7.11.1</ecNumber>
    </recommendedName>
</protein>
<dbReference type="Gene3D" id="3.80.10.10">
    <property type="entry name" value="Ribonuclease Inhibitor"/>
    <property type="match status" value="2"/>
</dbReference>
<keyword evidence="17 23" id="KW-0472">Membrane</keyword>
<accession>A0A6J1C2P7</accession>
<feature type="transmembrane region" description="Helical" evidence="23">
    <location>
        <begin position="605"/>
        <end position="628"/>
    </location>
</feature>
<gene>
    <name evidence="27" type="primary">LOC111006892</name>
</gene>
<dbReference type="PANTHER" id="PTHR48053:SF151">
    <property type="entry name" value="OS02G0216000 PROTEIN"/>
    <property type="match status" value="1"/>
</dbReference>
<feature type="signal peptide" evidence="24">
    <location>
        <begin position="1"/>
        <end position="25"/>
    </location>
</feature>
<dbReference type="InterPro" id="IPR008271">
    <property type="entry name" value="Ser/Thr_kinase_AS"/>
</dbReference>
<keyword evidence="14" id="KW-0418">Kinase</keyword>
<evidence type="ECO:0000256" key="12">
    <source>
        <dbReference type="ARBA" id="ARBA00022737"/>
    </source>
</evidence>
<evidence type="ECO:0000256" key="21">
    <source>
        <dbReference type="ARBA" id="ARBA00048679"/>
    </source>
</evidence>
<dbReference type="PROSITE" id="PS00108">
    <property type="entry name" value="PROTEIN_KINASE_ST"/>
    <property type="match status" value="1"/>
</dbReference>
<keyword evidence="26" id="KW-1185">Reference proteome</keyword>
<keyword evidence="5" id="KW-1003">Cell membrane</keyword>
<dbReference type="InterPro" id="IPR032675">
    <property type="entry name" value="LRR_dom_sf"/>
</dbReference>
<dbReference type="Pfam" id="PF13855">
    <property type="entry name" value="LRR_8"/>
    <property type="match status" value="2"/>
</dbReference>
<evidence type="ECO:0000256" key="24">
    <source>
        <dbReference type="SAM" id="SignalP"/>
    </source>
</evidence>
<evidence type="ECO:0000259" key="25">
    <source>
        <dbReference type="PROSITE" id="PS50011"/>
    </source>
</evidence>
<keyword evidence="18" id="KW-0675">Receptor</keyword>
<dbReference type="AlphaFoldDB" id="A0A6J1C2P7"/>
<evidence type="ECO:0000256" key="4">
    <source>
        <dbReference type="ARBA" id="ARBA00012513"/>
    </source>
</evidence>
<dbReference type="Gene3D" id="1.10.510.10">
    <property type="entry name" value="Transferase(Phosphotransferase) domain 1"/>
    <property type="match status" value="1"/>
</dbReference>
<evidence type="ECO:0000256" key="7">
    <source>
        <dbReference type="ARBA" id="ARBA00022553"/>
    </source>
</evidence>
<dbReference type="SMART" id="SM00369">
    <property type="entry name" value="LRR_TYP"/>
    <property type="match status" value="8"/>
</dbReference>
<dbReference type="Gene3D" id="3.30.200.20">
    <property type="entry name" value="Phosphorylase Kinase, domain 1"/>
    <property type="match status" value="1"/>
</dbReference>
<dbReference type="SUPFAM" id="SSF56112">
    <property type="entry name" value="Protein kinase-like (PK-like)"/>
    <property type="match status" value="1"/>
</dbReference>
<name>A0A6J1C2P7_MOMCH</name>
<dbReference type="SMART" id="SM00220">
    <property type="entry name" value="S_TKc"/>
    <property type="match status" value="1"/>
</dbReference>
<keyword evidence="15 22" id="KW-0067">ATP-binding</keyword>
<dbReference type="FunFam" id="1.10.510.10:FF:000358">
    <property type="entry name" value="Putative leucine-rich repeat receptor-like serine/threonine-protein kinase"/>
    <property type="match status" value="1"/>
</dbReference>
<evidence type="ECO:0000313" key="27">
    <source>
        <dbReference type="RefSeq" id="XP_022134683.1"/>
    </source>
</evidence>
<dbReference type="InterPro" id="IPR025875">
    <property type="entry name" value="Leu-rich_rpt_4"/>
</dbReference>
<dbReference type="Pfam" id="PF12799">
    <property type="entry name" value="LRR_4"/>
    <property type="match status" value="1"/>
</dbReference>
<evidence type="ECO:0000256" key="17">
    <source>
        <dbReference type="ARBA" id="ARBA00023136"/>
    </source>
</evidence>
<dbReference type="InterPro" id="IPR017441">
    <property type="entry name" value="Protein_kinase_ATP_BS"/>
</dbReference>
<keyword evidence="13 22" id="KW-0547">Nucleotide-binding</keyword>
<evidence type="ECO:0000256" key="19">
    <source>
        <dbReference type="ARBA" id="ARBA00023180"/>
    </source>
</evidence>
<reference evidence="27" key="1">
    <citation type="submission" date="2025-08" db="UniProtKB">
        <authorList>
            <consortium name="RefSeq"/>
        </authorList>
    </citation>
    <scope>IDENTIFICATION</scope>
    <source>
        <strain evidence="27">OHB3-1</strain>
    </source>
</reference>
<dbReference type="CDD" id="cd14066">
    <property type="entry name" value="STKc_IRAK"/>
    <property type="match status" value="1"/>
</dbReference>
<dbReference type="InterPro" id="IPR000719">
    <property type="entry name" value="Prot_kinase_dom"/>
</dbReference>
<keyword evidence="6" id="KW-0723">Serine/threonine-protein kinase</keyword>
<comment type="catalytic activity">
    <reaction evidence="20">
        <text>L-threonyl-[protein] + ATP = O-phospho-L-threonyl-[protein] + ADP + H(+)</text>
        <dbReference type="Rhea" id="RHEA:46608"/>
        <dbReference type="Rhea" id="RHEA-COMP:11060"/>
        <dbReference type="Rhea" id="RHEA-COMP:11605"/>
        <dbReference type="ChEBI" id="CHEBI:15378"/>
        <dbReference type="ChEBI" id="CHEBI:30013"/>
        <dbReference type="ChEBI" id="CHEBI:30616"/>
        <dbReference type="ChEBI" id="CHEBI:61977"/>
        <dbReference type="ChEBI" id="CHEBI:456216"/>
        <dbReference type="EC" id="2.7.11.1"/>
    </reaction>
</comment>
<dbReference type="PROSITE" id="PS50011">
    <property type="entry name" value="PROTEIN_KINASE_DOM"/>
    <property type="match status" value="1"/>
</dbReference>
<dbReference type="InterPro" id="IPR003591">
    <property type="entry name" value="Leu-rich_rpt_typical-subtyp"/>
</dbReference>
<evidence type="ECO:0000256" key="5">
    <source>
        <dbReference type="ARBA" id="ARBA00022475"/>
    </source>
</evidence>
<organism evidence="26 27">
    <name type="scientific">Momordica charantia</name>
    <name type="common">Bitter gourd</name>
    <name type="synonym">Balsam pear</name>
    <dbReference type="NCBI Taxonomy" id="3673"/>
    <lineage>
        <taxon>Eukaryota</taxon>
        <taxon>Viridiplantae</taxon>
        <taxon>Streptophyta</taxon>
        <taxon>Embryophyta</taxon>
        <taxon>Tracheophyta</taxon>
        <taxon>Spermatophyta</taxon>
        <taxon>Magnoliopsida</taxon>
        <taxon>eudicotyledons</taxon>
        <taxon>Gunneridae</taxon>
        <taxon>Pentapetalae</taxon>
        <taxon>rosids</taxon>
        <taxon>fabids</taxon>
        <taxon>Cucurbitales</taxon>
        <taxon>Cucurbitaceae</taxon>
        <taxon>Momordiceae</taxon>
        <taxon>Momordica</taxon>
    </lineage>
</organism>
<dbReference type="PROSITE" id="PS00107">
    <property type="entry name" value="PROTEIN_KINASE_ATP"/>
    <property type="match status" value="1"/>
</dbReference>
<feature type="chain" id="PRO_5026704589" description="non-specific serine/threonine protein kinase" evidence="24">
    <location>
        <begin position="26"/>
        <end position="998"/>
    </location>
</feature>
<comment type="subcellular location">
    <subcellularLocation>
        <location evidence="1">Cell membrane</location>
        <topology evidence="1">Single-pass membrane protein</topology>
    </subcellularLocation>
    <subcellularLocation>
        <location evidence="2">Membrane</location>
        <topology evidence="2">Single-pass type I membrane protein</topology>
    </subcellularLocation>
</comment>
<evidence type="ECO:0000256" key="11">
    <source>
        <dbReference type="ARBA" id="ARBA00022729"/>
    </source>
</evidence>
<dbReference type="Proteomes" id="UP000504603">
    <property type="component" value="Unplaced"/>
</dbReference>
<keyword evidence="7" id="KW-0597">Phosphoprotein</keyword>
<evidence type="ECO:0000256" key="3">
    <source>
        <dbReference type="ARBA" id="ARBA00008684"/>
    </source>
</evidence>
<dbReference type="Pfam" id="PF08263">
    <property type="entry name" value="LRRNT_2"/>
    <property type="match status" value="1"/>
</dbReference>
<evidence type="ECO:0000256" key="18">
    <source>
        <dbReference type="ARBA" id="ARBA00023170"/>
    </source>
</evidence>
<dbReference type="Pfam" id="PF00069">
    <property type="entry name" value="Pkinase"/>
    <property type="match status" value="1"/>
</dbReference>
<dbReference type="KEGG" id="mcha:111006892"/>
<dbReference type="OrthoDB" id="4062651at2759"/>
<dbReference type="EC" id="2.7.11.1" evidence="4"/>
<dbReference type="FunFam" id="3.80.10.10:FF:000041">
    <property type="entry name" value="LRR receptor-like serine/threonine-protein kinase ERECTA"/>
    <property type="match status" value="1"/>
</dbReference>
<feature type="domain" description="Protein kinase" evidence="25">
    <location>
        <begin position="677"/>
        <end position="987"/>
    </location>
</feature>
<keyword evidence="11 24" id="KW-0732">Signal</keyword>
<evidence type="ECO:0000256" key="13">
    <source>
        <dbReference type="ARBA" id="ARBA00022741"/>
    </source>
</evidence>
<proteinExistence type="inferred from homology"/>
<dbReference type="InterPro" id="IPR013210">
    <property type="entry name" value="LRR_N_plant-typ"/>
</dbReference>
<keyword evidence="19" id="KW-0325">Glycoprotein</keyword>
<evidence type="ECO:0000256" key="1">
    <source>
        <dbReference type="ARBA" id="ARBA00004162"/>
    </source>
</evidence>
<evidence type="ECO:0000256" key="6">
    <source>
        <dbReference type="ARBA" id="ARBA00022527"/>
    </source>
</evidence>
<evidence type="ECO:0000256" key="2">
    <source>
        <dbReference type="ARBA" id="ARBA00004479"/>
    </source>
</evidence>
<comment type="similarity">
    <text evidence="3">Belongs to the protein kinase superfamily. Ser/Thr protein kinase family.</text>
</comment>
<keyword evidence="12" id="KW-0677">Repeat</keyword>
<keyword evidence="16 23" id="KW-1133">Transmembrane helix</keyword>
<dbReference type="FunFam" id="3.80.10.10:FF:000101">
    <property type="entry name" value="LRR receptor-like serine/threonine-protein kinase ERECTA"/>
    <property type="match status" value="1"/>
</dbReference>
<comment type="catalytic activity">
    <reaction evidence="21">
        <text>L-seryl-[protein] + ATP = O-phospho-L-seryl-[protein] + ADP + H(+)</text>
        <dbReference type="Rhea" id="RHEA:17989"/>
        <dbReference type="Rhea" id="RHEA-COMP:9863"/>
        <dbReference type="Rhea" id="RHEA-COMP:11604"/>
        <dbReference type="ChEBI" id="CHEBI:15378"/>
        <dbReference type="ChEBI" id="CHEBI:29999"/>
        <dbReference type="ChEBI" id="CHEBI:30616"/>
        <dbReference type="ChEBI" id="CHEBI:83421"/>
        <dbReference type="ChEBI" id="CHEBI:456216"/>
        <dbReference type="EC" id="2.7.11.1"/>
    </reaction>
</comment>
<evidence type="ECO:0000256" key="15">
    <source>
        <dbReference type="ARBA" id="ARBA00022840"/>
    </source>
</evidence>
<evidence type="ECO:0000256" key="20">
    <source>
        <dbReference type="ARBA" id="ARBA00047899"/>
    </source>
</evidence>
<evidence type="ECO:0000256" key="16">
    <source>
        <dbReference type="ARBA" id="ARBA00022989"/>
    </source>
</evidence>
<feature type="binding site" evidence="22">
    <location>
        <position position="705"/>
    </location>
    <ligand>
        <name>ATP</name>
        <dbReference type="ChEBI" id="CHEBI:30616"/>
    </ligand>
</feature>
<evidence type="ECO:0000256" key="9">
    <source>
        <dbReference type="ARBA" id="ARBA00022679"/>
    </source>
</evidence>
<keyword evidence="8" id="KW-0433">Leucine-rich repeat</keyword>
<dbReference type="SUPFAM" id="SSF52047">
    <property type="entry name" value="RNI-like"/>
    <property type="match status" value="1"/>
</dbReference>
<dbReference type="InterPro" id="IPR051716">
    <property type="entry name" value="Plant_RL_S/T_kinase"/>
</dbReference>
<evidence type="ECO:0000313" key="26">
    <source>
        <dbReference type="Proteomes" id="UP000504603"/>
    </source>
</evidence>
<dbReference type="RefSeq" id="XP_022134683.1">
    <property type="nucleotide sequence ID" value="XM_022278991.1"/>
</dbReference>
<evidence type="ECO:0000256" key="10">
    <source>
        <dbReference type="ARBA" id="ARBA00022692"/>
    </source>
</evidence>
<sequence length="998" mass="110023">MEFCNFCVVFFFHCFLILSFNRASGDHETSINGDSQKAALLSFREGIVSDPHNYLKDWKSSSNLHFCNWAGIKCNNSTQRVQKLDLSDKSLRGTVSPSLSNLSSLTILDLSRNSFQGPIPSQFGSLINLQQLSLSWNRLTGKIPTELGFLQSLKFLDLGSNRLEGEIPQMLFCNGSNLMLRYIDLSNNSLEGKIPLRSECPLPELMCLLLWSNKLVGQVPLALSNSTKLKWLDLESNKLSGELPAEIVGKMPLLQYLYLSDNEFVAHDGNSNLQPFFASLVNSSNLQELELAGNRLGGEIPSIIGDLHVNLSQLHLDDNLIYGSIPPSISNLRNLTLLNLSSNLLNGTIPSELSRLRNLERFYLSNNSLSGEIPSSLGEIPRLGLLDLSRNKLSGSIPEDLANLSQLRKLLLYGNRLSGTIPPSLGKCTNLEILDLSSNQISGAIPSEVAGLRSLKLYLNLSSNHLHGPLPLELSKMDMVLAIDLSSNNLSGPIPSQLGNCIAVESLNLSDNSLDGPLPISIGQLPYLRVLDVSFNQLTGNVPDTLQTSSTLKQLNFSFNRFSGEISKKGVFSRLTISSFLGNNDLCGQIRGLPKCREKHKRRHMLSILMSSSAAFVFCMIGISLAALRSKMRKRLAVFSRRDLEKEEYEIEQEAERKEMKHPRISYKQLVEATNGFSPSSVIGSGRFGDVYKGILPDNTKIAVKVLNPIRTAGEISRSFKRECQVLKRTRHRNLIKIITTCSRPDFKALVLPLMSNGSLESHLYPSQRGAAEIDLVQLVSICSDVAEGVAYLHHNSPVRVVHCDLKPSNILLDDDMTALVTDFGIARLVSGGGEDHSTATTAPPDDSSSFSSTHGLLCGSVGYIAPEYGLGKRASTEGDVFSFGVLVLELVTGKRPTDHFFQQGAGLHEWVKTQYPHSLDPIVGEAMERYCSAAAARAGPRPCKRLWREVIVELVELGLMCTQFTPSARPTMVDVAQEMTRLKEYLSHSMSSLYTRR</sequence>
<evidence type="ECO:0000256" key="23">
    <source>
        <dbReference type="SAM" id="Phobius"/>
    </source>
</evidence>
<dbReference type="InterPro" id="IPR001611">
    <property type="entry name" value="Leu-rich_rpt"/>
</dbReference>
<dbReference type="InterPro" id="IPR011009">
    <property type="entry name" value="Kinase-like_dom_sf"/>
</dbReference>
<dbReference type="GO" id="GO:0004674">
    <property type="term" value="F:protein serine/threonine kinase activity"/>
    <property type="evidence" value="ECO:0007669"/>
    <property type="project" value="UniProtKB-KW"/>
</dbReference>
<dbReference type="PANTHER" id="PTHR48053">
    <property type="entry name" value="LEUCINE RICH REPEAT FAMILY PROTEIN, EXPRESSED"/>
    <property type="match status" value="1"/>
</dbReference>
<dbReference type="GO" id="GO:0005886">
    <property type="term" value="C:plasma membrane"/>
    <property type="evidence" value="ECO:0007669"/>
    <property type="project" value="UniProtKB-SubCell"/>
</dbReference>
<evidence type="ECO:0000256" key="22">
    <source>
        <dbReference type="PROSITE-ProRule" id="PRU10141"/>
    </source>
</evidence>
<dbReference type="Pfam" id="PF00560">
    <property type="entry name" value="LRR_1"/>
    <property type="match status" value="9"/>
</dbReference>
<keyword evidence="9" id="KW-0808">Transferase</keyword>
<dbReference type="GeneID" id="111006892"/>
<dbReference type="GO" id="GO:0005524">
    <property type="term" value="F:ATP binding"/>
    <property type="evidence" value="ECO:0007669"/>
    <property type="project" value="UniProtKB-UniRule"/>
</dbReference>
<dbReference type="SUPFAM" id="SSF52058">
    <property type="entry name" value="L domain-like"/>
    <property type="match status" value="1"/>
</dbReference>
<keyword evidence="10 23" id="KW-0812">Transmembrane</keyword>
<evidence type="ECO:0000256" key="14">
    <source>
        <dbReference type="ARBA" id="ARBA00022777"/>
    </source>
</evidence>
<dbReference type="FunFam" id="3.80.10.10:FF:000095">
    <property type="entry name" value="LRR receptor-like serine/threonine-protein kinase GSO1"/>
    <property type="match status" value="1"/>
</dbReference>